<feature type="repeat" description="TPR" evidence="1">
    <location>
        <begin position="404"/>
        <end position="437"/>
    </location>
</feature>
<protein>
    <recommendedName>
        <fullName evidence="4">VWFA domain-containing protein</fullName>
    </recommendedName>
</protein>
<organism evidence="5 6">
    <name type="scientific">Rubritalea halochordaticola</name>
    <dbReference type="NCBI Taxonomy" id="714537"/>
    <lineage>
        <taxon>Bacteria</taxon>
        <taxon>Pseudomonadati</taxon>
        <taxon>Verrucomicrobiota</taxon>
        <taxon>Verrucomicrobiia</taxon>
        <taxon>Verrucomicrobiales</taxon>
        <taxon>Rubritaleaceae</taxon>
        <taxon>Rubritalea</taxon>
    </lineage>
</organism>
<keyword evidence="1" id="KW-0802">TPR repeat</keyword>
<dbReference type="Proteomes" id="UP001424741">
    <property type="component" value="Unassembled WGS sequence"/>
</dbReference>
<dbReference type="SMART" id="SM00327">
    <property type="entry name" value="VWA"/>
    <property type="match status" value="1"/>
</dbReference>
<keyword evidence="6" id="KW-1185">Reference proteome</keyword>
<dbReference type="Pfam" id="PF12450">
    <property type="entry name" value="vWF_A"/>
    <property type="match status" value="1"/>
</dbReference>
<dbReference type="Gene3D" id="1.25.40.10">
    <property type="entry name" value="Tetratricopeptide repeat domain"/>
    <property type="match status" value="1"/>
</dbReference>
<dbReference type="SUPFAM" id="SSF48452">
    <property type="entry name" value="TPR-like"/>
    <property type="match status" value="1"/>
</dbReference>
<evidence type="ECO:0000256" key="3">
    <source>
        <dbReference type="SAM" id="Phobius"/>
    </source>
</evidence>
<dbReference type="Pfam" id="PF12034">
    <property type="entry name" value="YfbK_C"/>
    <property type="match status" value="1"/>
</dbReference>
<feature type="compositionally biased region" description="Polar residues" evidence="2">
    <location>
        <begin position="278"/>
        <end position="298"/>
    </location>
</feature>
<feature type="compositionally biased region" description="Basic and acidic residues" evidence="2">
    <location>
        <begin position="595"/>
        <end position="614"/>
    </location>
</feature>
<feature type="region of interest" description="Disordered" evidence="2">
    <location>
        <begin position="272"/>
        <end position="298"/>
    </location>
</feature>
<dbReference type="InterPro" id="IPR051266">
    <property type="entry name" value="CLCR"/>
</dbReference>
<feature type="compositionally biased region" description="Polar residues" evidence="2">
    <location>
        <begin position="327"/>
        <end position="336"/>
    </location>
</feature>
<proteinExistence type="predicted"/>
<dbReference type="EMBL" id="BAABRL010000004">
    <property type="protein sequence ID" value="GAA5495368.1"/>
    <property type="molecule type" value="Genomic_DNA"/>
</dbReference>
<dbReference type="PROSITE" id="PS50234">
    <property type="entry name" value="VWFA"/>
    <property type="match status" value="1"/>
</dbReference>
<feature type="domain" description="VWFA" evidence="4">
    <location>
        <begin position="716"/>
        <end position="890"/>
    </location>
</feature>
<evidence type="ECO:0000256" key="2">
    <source>
        <dbReference type="SAM" id="MobiDB-lite"/>
    </source>
</evidence>
<evidence type="ECO:0000313" key="6">
    <source>
        <dbReference type="Proteomes" id="UP001424741"/>
    </source>
</evidence>
<reference evidence="5 6" key="1">
    <citation type="submission" date="2024-02" db="EMBL/GenBank/DDBJ databases">
        <title>Rubritalea halochordaticola NBRC 107102.</title>
        <authorList>
            <person name="Ichikawa N."/>
            <person name="Katano-Makiyama Y."/>
            <person name="Hidaka K."/>
        </authorList>
    </citation>
    <scope>NUCLEOTIDE SEQUENCE [LARGE SCALE GENOMIC DNA]</scope>
    <source>
        <strain evidence="5 6">NBRC 107102</strain>
    </source>
</reference>
<feature type="transmembrane region" description="Helical" evidence="3">
    <location>
        <begin position="115"/>
        <end position="132"/>
    </location>
</feature>
<gene>
    <name evidence="5" type="ORF">Rhal01_01543</name>
</gene>
<feature type="region of interest" description="Disordered" evidence="2">
    <location>
        <begin position="582"/>
        <end position="627"/>
    </location>
</feature>
<dbReference type="SUPFAM" id="SSF53300">
    <property type="entry name" value="vWA-like"/>
    <property type="match status" value="1"/>
</dbReference>
<dbReference type="InterPro" id="IPR011990">
    <property type="entry name" value="TPR-like_helical_dom_sf"/>
</dbReference>
<keyword evidence="3" id="KW-0812">Transmembrane</keyword>
<feature type="region of interest" description="Disordered" evidence="2">
    <location>
        <begin position="317"/>
        <end position="337"/>
    </location>
</feature>
<keyword evidence="3" id="KW-0472">Membrane</keyword>
<dbReference type="Gene3D" id="3.40.50.410">
    <property type="entry name" value="von Willebrand factor, type A domain"/>
    <property type="match status" value="1"/>
</dbReference>
<evidence type="ECO:0000256" key="1">
    <source>
        <dbReference type="PROSITE-ProRule" id="PRU00339"/>
    </source>
</evidence>
<keyword evidence="3" id="KW-1133">Transmembrane helix</keyword>
<name>A0ABP9UY26_9BACT</name>
<dbReference type="Pfam" id="PF00092">
    <property type="entry name" value="VWA"/>
    <property type="match status" value="1"/>
</dbReference>
<dbReference type="InterPro" id="IPR019734">
    <property type="entry name" value="TPR_rpt"/>
</dbReference>
<feature type="repeat" description="TPR" evidence="1">
    <location>
        <begin position="356"/>
        <end position="389"/>
    </location>
</feature>
<sequence length="1054" mass="116784">MSDDKIEAWNDPEVEARIIAMVMGEASDFEKAELQRLMQEDPALQRFHDEMLALHENIALASAPDQDDEWKLSPKRRSELLEHFGTKSEDKTVALPPPLPLTSPYKTFKHQWRSATGIAACLVITVVIVAVMNPNQEIYRQVAPASKEAPEIMSFSAGSDADMSLEKPEVANQVERKPSSPSSSMAKVIASQTKSPIVVPAPQMEKNQPSIEFGDGDDFGGGWGNADGQIAKNEASHFARIAKEDAFSDEVSVEYGANYDYGISDESSKAELAKDKSTTAQEDPTATFSYRSGSSQMAKGSVGKISAGVTLEDADGFADESEDTLSNDKNTPNSQFIGGGLVHREIAQRAARTQEADAALLAGRKAYAEKDYETAIAEYHKAVAMLPAGPVAEQRRKAFQDHLRDGNIALSQQYRRTGRYQEARQLLQQVLEKDPSHTDAKQQLTYLESPIQTSSVLTYEHAKQVEEVRKGLYHAEGHFNLGQYDLAEEKYKNVLRNDRYNQAARRGLEKVAQMKSDYYRAAYDHTRAEMLRQVDQAWEIAVPRTLLYPTEYEPPELPNDTAQKSESYENLLANWMSEEQSVNNNGLTPLLPSLESDKTPDSESTTKKLEEKKQAPPLNEEIPAAEQPESTFSLNVSDVSFKLAQAAMLVRNTWPAAESVRIEEFVNAFDYADPTPSMQEKVSCAIEQSVHPFRQQRNLMRISMSTAAQGRNQPLDLTILLDNSGSMDREDREAAVLKAMEVLGKQLGPNDRITLMSFALDTRLLADRITGDKAAGLVELVSRIPSEGGTNLEKAVKAAHKHALSSRRENSSSRVIILTDGAANLGNADPEKLTTMIEKMREHGIAFDACGIGTEGLDDGILEALTRKGDGRYYLINRAEDADEGFARQVAGALRPAAQNVKVQVIFNPDRVSKYRLLGFEKHRLKTEDFRNDKVDAAEMAAEESGSALYQFEPNPEGQGDIGEVFVRFRDMESGQMVERSWTIPYQKDATNLNEAKPSMQLAATAGLLADKLHGTDSGTTDFNQYNKVLGSLRAQFPSDQRVQQLIQMCEKTK</sequence>
<dbReference type="InterPro" id="IPR022156">
    <property type="entry name" value="Uncharacterised_YfbK_N"/>
</dbReference>
<dbReference type="InterPro" id="IPR002035">
    <property type="entry name" value="VWF_A"/>
</dbReference>
<dbReference type="InterPro" id="IPR021908">
    <property type="entry name" value="YfbK_C"/>
</dbReference>
<comment type="caution">
    <text evidence="5">The sequence shown here is derived from an EMBL/GenBank/DDBJ whole genome shotgun (WGS) entry which is preliminary data.</text>
</comment>
<evidence type="ECO:0000313" key="5">
    <source>
        <dbReference type="EMBL" id="GAA5495368.1"/>
    </source>
</evidence>
<dbReference type="PROSITE" id="PS50005">
    <property type="entry name" value="TPR"/>
    <property type="match status" value="2"/>
</dbReference>
<dbReference type="PANTHER" id="PTHR10579:SF43">
    <property type="entry name" value="ZINC FINGER (C3HC4-TYPE RING FINGER) FAMILY PROTEIN"/>
    <property type="match status" value="1"/>
</dbReference>
<evidence type="ECO:0000259" key="4">
    <source>
        <dbReference type="PROSITE" id="PS50234"/>
    </source>
</evidence>
<dbReference type="InterPro" id="IPR036465">
    <property type="entry name" value="vWFA_dom_sf"/>
</dbReference>
<dbReference type="RefSeq" id="WP_346188173.1">
    <property type="nucleotide sequence ID" value="NZ_BAABRL010000004.1"/>
</dbReference>
<accession>A0ABP9UY26</accession>
<dbReference type="PANTHER" id="PTHR10579">
    <property type="entry name" value="CALCIUM-ACTIVATED CHLORIDE CHANNEL REGULATOR"/>
    <property type="match status" value="1"/>
</dbReference>